<evidence type="ECO:0000256" key="1">
    <source>
        <dbReference type="ARBA" id="ARBA00004432"/>
    </source>
</evidence>
<organism evidence="28 29">
    <name type="scientific">Henosepilachna vigintioctopunctata</name>
    <dbReference type="NCBI Taxonomy" id="420089"/>
    <lineage>
        <taxon>Eukaryota</taxon>
        <taxon>Metazoa</taxon>
        <taxon>Ecdysozoa</taxon>
        <taxon>Arthropoda</taxon>
        <taxon>Hexapoda</taxon>
        <taxon>Insecta</taxon>
        <taxon>Pterygota</taxon>
        <taxon>Neoptera</taxon>
        <taxon>Endopterygota</taxon>
        <taxon>Coleoptera</taxon>
        <taxon>Polyphaga</taxon>
        <taxon>Cucujiformia</taxon>
        <taxon>Coccinelloidea</taxon>
        <taxon>Coccinellidae</taxon>
        <taxon>Epilachninae</taxon>
        <taxon>Epilachnini</taxon>
        <taxon>Henosepilachna</taxon>
    </lineage>
</organism>
<evidence type="ECO:0000256" key="19">
    <source>
        <dbReference type="ARBA" id="ARBA00051447"/>
    </source>
</evidence>
<evidence type="ECO:0000256" key="21">
    <source>
        <dbReference type="ARBA" id="ARBA00056891"/>
    </source>
</evidence>
<evidence type="ECO:0000256" key="7">
    <source>
        <dbReference type="ARBA" id="ARBA00022692"/>
    </source>
</evidence>
<feature type="transmembrane region" description="Helical" evidence="26">
    <location>
        <begin position="76"/>
        <end position="96"/>
    </location>
</feature>
<evidence type="ECO:0000256" key="2">
    <source>
        <dbReference type="ARBA" id="ARBA00004554"/>
    </source>
</evidence>
<evidence type="ECO:0000256" key="23">
    <source>
        <dbReference type="ARBA" id="ARBA00080244"/>
    </source>
</evidence>
<evidence type="ECO:0000256" key="10">
    <source>
        <dbReference type="ARBA" id="ARBA00023018"/>
    </source>
</evidence>
<keyword evidence="10" id="KW-0770">Synapse</keyword>
<dbReference type="GO" id="GO:0006820">
    <property type="term" value="P:monoatomic anion transport"/>
    <property type="evidence" value="ECO:0007669"/>
    <property type="project" value="TreeGrafter"/>
</dbReference>
<dbReference type="GO" id="GO:0015293">
    <property type="term" value="F:symporter activity"/>
    <property type="evidence" value="ECO:0007669"/>
    <property type="project" value="UniProtKB-KW"/>
</dbReference>
<dbReference type="PROSITE" id="PS50850">
    <property type="entry name" value="MFS"/>
    <property type="match status" value="1"/>
</dbReference>
<keyword evidence="11 26" id="KW-0472">Membrane</keyword>
<dbReference type="GO" id="GO:0016323">
    <property type="term" value="C:basolateral plasma membrane"/>
    <property type="evidence" value="ECO:0007669"/>
    <property type="project" value="UniProtKB-SubCell"/>
</dbReference>
<comment type="catalytic activity">
    <reaction evidence="17">
        <text>N-acetylneuraminate(in) + H(+)(in) = N-acetylneuraminate(out) + H(+)(out)</text>
        <dbReference type="Rhea" id="RHEA:28987"/>
        <dbReference type="ChEBI" id="CHEBI:15378"/>
        <dbReference type="ChEBI" id="CHEBI:35418"/>
    </reaction>
    <physiologicalReaction direction="right-to-left" evidence="17">
        <dbReference type="Rhea" id="RHEA:28989"/>
    </physiologicalReaction>
</comment>
<comment type="caution">
    <text evidence="28">The sequence shown here is derived from an EMBL/GenBank/DDBJ whole genome shotgun (WGS) entry which is preliminary data.</text>
</comment>
<evidence type="ECO:0000256" key="25">
    <source>
        <dbReference type="ARBA" id="ARBA00081925"/>
    </source>
</evidence>
<name>A0AAW1TQP4_9CUCU</name>
<keyword evidence="8" id="KW-0769">Symport</keyword>
<keyword evidence="29" id="KW-1185">Reference proteome</keyword>
<dbReference type="FunFam" id="1.20.1250.20:FF:000067">
    <property type="entry name" value="sialin isoform X2"/>
    <property type="match status" value="1"/>
</dbReference>
<comment type="catalytic activity">
    <reaction evidence="15">
        <text>2 nitrate(out) + H(+)(out) = 2 nitrate(in) + H(+)(in)</text>
        <dbReference type="Rhea" id="RHEA:71539"/>
        <dbReference type="ChEBI" id="CHEBI:15378"/>
        <dbReference type="ChEBI" id="CHEBI:17632"/>
    </reaction>
    <physiologicalReaction direction="left-to-right" evidence="15">
        <dbReference type="Rhea" id="RHEA:71540"/>
    </physiologicalReaction>
</comment>
<evidence type="ECO:0000256" key="5">
    <source>
        <dbReference type="ARBA" id="ARBA00022448"/>
    </source>
</evidence>
<dbReference type="EMBL" id="JARQZJ010000003">
    <property type="protein sequence ID" value="KAK9870667.1"/>
    <property type="molecule type" value="Genomic_DNA"/>
</dbReference>
<evidence type="ECO:0000256" key="3">
    <source>
        <dbReference type="ARBA" id="ARBA00004638"/>
    </source>
</evidence>
<feature type="transmembrane region" description="Helical" evidence="26">
    <location>
        <begin position="357"/>
        <end position="377"/>
    </location>
</feature>
<dbReference type="GO" id="GO:0046942">
    <property type="term" value="P:carboxylic acid transport"/>
    <property type="evidence" value="ECO:0007669"/>
    <property type="project" value="UniProtKB-ARBA"/>
</dbReference>
<comment type="subcellular location">
    <subcellularLocation>
        <location evidence="2">Basolateral cell membrane</location>
        <topology evidence="2">Multi-pass membrane protein</topology>
    </subcellularLocation>
    <subcellularLocation>
        <location evidence="3">Cytoplasmic vesicle</location>
        <location evidence="3">Secretory vesicle membrane</location>
        <topology evidence="3">Multi-pass membrane protein</topology>
    </subcellularLocation>
    <subcellularLocation>
        <location evidence="1">Cytoplasmic vesicle</location>
        <location evidence="1">Secretory vesicle</location>
        <location evidence="1">Synaptic vesicle membrane</location>
    </subcellularLocation>
    <subcellularLocation>
        <location evidence="4">Lysosome membrane</location>
    </subcellularLocation>
</comment>
<dbReference type="InterPro" id="IPR020846">
    <property type="entry name" value="MFS_dom"/>
</dbReference>
<reference evidence="28 29" key="1">
    <citation type="submission" date="2023-03" db="EMBL/GenBank/DDBJ databases">
        <title>Genome insight into feeding habits of ladybird beetles.</title>
        <authorList>
            <person name="Li H.-S."/>
            <person name="Huang Y.-H."/>
            <person name="Pang H."/>
        </authorList>
    </citation>
    <scope>NUCLEOTIDE SEQUENCE [LARGE SCALE GENOMIC DNA]</scope>
    <source>
        <strain evidence="28">SYSU_2023b</strain>
        <tissue evidence="28">Whole body</tissue>
    </source>
</reference>
<gene>
    <name evidence="28" type="ORF">WA026_008229</name>
</gene>
<dbReference type="InterPro" id="IPR011701">
    <property type="entry name" value="MFS"/>
</dbReference>
<evidence type="ECO:0000256" key="15">
    <source>
        <dbReference type="ARBA" id="ARBA00050101"/>
    </source>
</evidence>
<keyword evidence="14" id="KW-0968">Cytoplasmic vesicle</keyword>
<feature type="domain" description="Major facilitator superfamily (MFS) profile" evidence="27">
    <location>
        <begin position="19"/>
        <end position="447"/>
    </location>
</feature>
<evidence type="ECO:0000256" key="14">
    <source>
        <dbReference type="ARBA" id="ARBA00023329"/>
    </source>
</evidence>
<dbReference type="PANTHER" id="PTHR11662">
    <property type="entry name" value="SOLUTE CARRIER FAMILY 17"/>
    <property type="match status" value="1"/>
</dbReference>
<evidence type="ECO:0000256" key="12">
    <source>
        <dbReference type="ARBA" id="ARBA00023180"/>
    </source>
</evidence>
<evidence type="ECO:0000256" key="9">
    <source>
        <dbReference type="ARBA" id="ARBA00022989"/>
    </source>
</evidence>
<dbReference type="GO" id="GO:0005765">
    <property type="term" value="C:lysosomal membrane"/>
    <property type="evidence" value="ECO:0007669"/>
    <property type="project" value="UniProtKB-SubCell"/>
</dbReference>
<comment type="function">
    <text evidence="21">Receptor for CM101, a polysaccharide produced by group B Streptococcus with antipathoangiogenic properties.</text>
</comment>
<dbReference type="GO" id="GO:0030672">
    <property type="term" value="C:synaptic vesicle membrane"/>
    <property type="evidence" value="ECO:0007669"/>
    <property type="project" value="UniProtKB-SubCell"/>
</dbReference>
<dbReference type="SUPFAM" id="SSF103473">
    <property type="entry name" value="MFS general substrate transporter"/>
    <property type="match status" value="1"/>
</dbReference>
<dbReference type="InterPro" id="IPR050382">
    <property type="entry name" value="MFS_Na/Anion_cotransporter"/>
</dbReference>
<feature type="transmembrane region" description="Helical" evidence="26">
    <location>
        <begin position="195"/>
        <end position="214"/>
    </location>
</feature>
<dbReference type="Gene3D" id="1.20.1250.20">
    <property type="entry name" value="MFS general substrate transporter like domains"/>
    <property type="match status" value="2"/>
</dbReference>
<keyword evidence="12" id="KW-0325">Glycoprotein</keyword>
<keyword evidence="5" id="KW-0813">Transport</keyword>
<evidence type="ECO:0000256" key="6">
    <source>
        <dbReference type="ARBA" id="ARBA00022475"/>
    </source>
</evidence>
<comment type="catalytic activity">
    <reaction evidence="20">
        <text>D-glucuronate(out) + H(+)(out) = D-glucuronate(in) + H(+)(in)</text>
        <dbReference type="Rhea" id="RHEA:72591"/>
        <dbReference type="ChEBI" id="CHEBI:15378"/>
        <dbReference type="ChEBI" id="CHEBI:58720"/>
    </reaction>
    <physiologicalReaction direction="left-to-right" evidence="20">
        <dbReference type="Rhea" id="RHEA:72592"/>
    </physiologicalReaction>
</comment>
<keyword evidence="7 26" id="KW-0812">Transmembrane</keyword>
<comment type="catalytic activity">
    <reaction evidence="18">
        <text>N-acetyl-L-aspartyl-L-glutamate(out) = N-acetyl-L-aspartyl-L-glutamate(in)</text>
        <dbReference type="Rhea" id="RHEA:72599"/>
        <dbReference type="ChEBI" id="CHEBI:76931"/>
    </reaction>
    <physiologicalReaction direction="left-to-right" evidence="18">
        <dbReference type="Rhea" id="RHEA:72600"/>
    </physiologicalReaction>
</comment>
<evidence type="ECO:0000313" key="28">
    <source>
        <dbReference type="EMBL" id="KAK9870667.1"/>
    </source>
</evidence>
<feature type="transmembrane region" description="Helical" evidence="26">
    <location>
        <begin position="389"/>
        <end position="409"/>
    </location>
</feature>
<dbReference type="PANTHER" id="PTHR11662:SF455">
    <property type="entry name" value="GH23975P"/>
    <property type="match status" value="1"/>
</dbReference>
<dbReference type="FunFam" id="1.20.1250.20:FF:000003">
    <property type="entry name" value="Solute carrier family 17 member 3"/>
    <property type="match status" value="1"/>
</dbReference>
<evidence type="ECO:0000256" key="4">
    <source>
        <dbReference type="ARBA" id="ARBA00004656"/>
    </source>
</evidence>
<feature type="transmembrane region" description="Helical" evidence="26">
    <location>
        <begin position="103"/>
        <end position="121"/>
    </location>
</feature>
<sequence length="481" mass="53572">MEKHCSPDENPGWKFWKRRRYIVTLLAFFGFFNIYALRANLSIAIVAMTENKSITSNNGSTVYYKEFDWNSKMQGYVLSSFFYGYITTQLLGGWLASRIGGKTLFGVGVGATAMMTVITPFVAKMNIYLLIALRTLEGIFEGVTYPAMHAVWSQWAPPLERSRLSTIAMSGAYAGTVISMLVCALLAEWFGWQSIFYVFGVVGLIWFAVWQFVVSEKPREDMKISKEELKYITTCLGSAENEVIDRPWKSILTSVPVWAIVAANFTENWGFYTFLTQLPKYMKDILNFDLAKTGIMTALPYLAMTIMLPLSGQLADRLLLKNLLTATQVRKLFTCGAFLAQAVFVLCASYVSSVPAVLICLILAGGFGSFAYAGYCVNYLDVAPKHASILMGIGNTFGSLPGILSPIFFGYVVTTPTKQEWQIVFFVSSGIYLTGCVVYGLFSSGELQAWAENPDNRENEPKSLPETNISGMENSCFQYDI</sequence>
<dbReference type="Pfam" id="PF07690">
    <property type="entry name" value="MFS_1"/>
    <property type="match status" value="2"/>
</dbReference>
<feature type="transmembrane region" description="Helical" evidence="26">
    <location>
        <begin position="164"/>
        <end position="189"/>
    </location>
</feature>
<evidence type="ECO:0000256" key="8">
    <source>
        <dbReference type="ARBA" id="ARBA00022847"/>
    </source>
</evidence>
<feature type="transmembrane region" description="Helical" evidence="26">
    <location>
        <begin position="332"/>
        <end position="351"/>
    </location>
</feature>
<evidence type="ECO:0000256" key="22">
    <source>
        <dbReference type="ARBA" id="ARBA00069713"/>
    </source>
</evidence>
<evidence type="ECO:0000256" key="26">
    <source>
        <dbReference type="SAM" id="Phobius"/>
    </source>
</evidence>
<keyword evidence="9 26" id="KW-1133">Transmembrane helix</keyword>
<keyword evidence="6" id="KW-1003">Cell membrane</keyword>
<keyword evidence="13" id="KW-0458">Lysosome</keyword>
<feature type="transmembrane region" description="Helical" evidence="26">
    <location>
        <begin position="21"/>
        <end position="48"/>
    </location>
</feature>
<evidence type="ECO:0000256" key="20">
    <source>
        <dbReference type="ARBA" id="ARBA00051612"/>
    </source>
</evidence>
<feature type="transmembrane region" description="Helical" evidence="26">
    <location>
        <begin position="421"/>
        <end position="442"/>
    </location>
</feature>
<dbReference type="Proteomes" id="UP001431783">
    <property type="component" value="Unassembled WGS sequence"/>
</dbReference>
<evidence type="ECO:0000256" key="16">
    <source>
        <dbReference type="ARBA" id="ARBA00050554"/>
    </source>
</evidence>
<evidence type="ECO:0000256" key="17">
    <source>
        <dbReference type="ARBA" id="ARBA00050625"/>
    </source>
</evidence>
<accession>A0AAW1TQP4</accession>
<evidence type="ECO:0000256" key="11">
    <source>
        <dbReference type="ARBA" id="ARBA00023136"/>
    </source>
</evidence>
<dbReference type="InterPro" id="IPR036259">
    <property type="entry name" value="MFS_trans_sf"/>
</dbReference>
<feature type="transmembrane region" description="Helical" evidence="26">
    <location>
        <begin position="295"/>
        <end position="320"/>
    </location>
</feature>
<dbReference type="AlphaFoldDB" id="A0AAW1TQP4"/>
<comment type="catalytic activity">
    <reaction evidence="19">
        <text>L-glutamate(out) = L-glutamate(in)</text>
        <dbReference type="Rhea" id="RHEA:66336"/>
        <dbReference type="ChEBI" id="CHEBI:29985"/>
    </reaction>
    <physiologicalReaction direction="left-to-right" evidence="19">
        <dbReference type="Rhea" id="RHEA:66337"/>
    </physiologicalReaction>
</comment>
<evidence type="ECO:0000259" key="27">
    <source>
        <dbReference type="PROSITE" id="PS50850"/>
    </source>
</evidence>
<evidence type="ECO:0000256" key="24">
    <source>
        <dbReference type="ARBA" id="ARBA00081195"/>
    </source>
</evidence>
<dbReference type="CDD" id="cd17318">
    <property type="entry name" value="MFS_SLC17"/>
    <property type="match status" value="1"/>
</dbReference>
<comment type="catalytic activity">
    <reaction evidence="16">
        <text>L-aspartate(out) = L-aspartate(in)</text>
        <dbReference type="Rhea" id="RHEA:66332"/>
        <dbReference type="ChEBI" id="CHEBI:29991"/>
    </reaction>
    <physiologicalReaction direction="left-to-right" evidence="16">
        <dbReference type="Rhea" id="RHEA:66333"/>
    </physiologicalReaction>
</comment>
<evidence type="ECO:0000313" key="29">
    <source>
        <dbReference type="Proteomes" id="UP001431783"/>
    </source>
</evidence>
<evidence type="ECO:0000256" key="13">
    <source>
        <dbReference type="ARBA" id="ARBA00023228"/>
    </source>
</evidence>
<evidence type="ECO:0000256" key="18">
    <source>
        <dbReference type="ARBA" id="ARBA00051403"/>
    </source>
</evidence>
<protein>
    <recommendedName>
        <fullName evidence="22">Sialin</fullName>
    </recommendedName>
    <alternativeName>
        <fullName evidence="25">H(+)/nitrate cotransporter</fullName>
    </alternativeName>
    <alternativeName>
        <fullName evidence="23">H(+)/sialic acid cotransporter</fullName>
    </alternativeName>
    <alternativeName>
        <fullName evidence="24">Vesicular excitatory amino acid transporter</fullName>
    </alternativeName>
</protein>
<proteinExistence type="predicted"/>